<gene>
    <name evidence="3" type="primary">Atp7b_1</name>
    <name evidence="3" type="ORF">ALELAT_R05978</name>
</gene>
<dbReference type="AlphaFoldDB" id="A0A7L0WT29"/>
<reference evidence="3 4" key="1">
    <citation type="submission" date="2019-09" db="EMBL/GenBank/DDBJ databases">
        <title>Bird 10,000 Genomes (B10K) Project - Family phase.</title>
        <authorList>
            <person name="Zhang G."/>
        </authorList>
    </citation>
    <scope>NUCLEOTIDE SEQUENCE [LARGE SCALE GENOMIC DNA]</scope>
    <source>
        <strain evidence="3">B10K-DU-001-39</strain>
        <tissue evidence="3">Muscle</tissue>
    </source>
</reference>
<dbReference type="EMBL" id="VXAV01010481">
    <property type="protein sequence ID" value="NXL94217.1"/>
    <property type="molecule type" value="Genomic_DNA"/>
</dbReference>
<feature type="non-terminal residue" evidence="3">
    <location>
        <position position="1"/>
    </location>
</feature>
<evidence type="ECO:0000313" key="3">
    <source>
        <dbReference type="EMBL" id="NXL94217.1"/>
    </source>
</evidence>
<dbReference type="PANTHER" id="PTHR43520">
    <property type="entry name" value="ATP7, ISOFORM B"/>
    <property type="match status" value="1"/>
</dbReference>
<dbReference type="GO" id="GO:0043682">
    <property type="term" value="F:P-type divalent copper transporter activity"/>
    <property type="evidence" value="ECO:0007669"/>
    <property type="project" value="TreeGrafter"/>
</dbReference>
<accession>A0A7L0WT29</accession>
<dbReference type="GO" id="GO:0005524">
    <property type="term" value="F:ATP binding"/>
    <property type="evidence" value="ECO:0007669"/>
    <property type="project" value="InterPro"/>
</dbReference>
<evidence type="ECO:0000256" key="1">
    <source>
        <dbReference type="ARBA" id="ARBA00022967"/>
    </source>
</evidence>
<dbReference type="PRINTS" id="PR00119">
    <property type="entry name" value="CATATPASE"/>
</dbReference>
<keyword evidence="4" id="KW-1185">Reference proteome</keyword>
<name>A0A7L0WT29_ALELA</name>
<dbReference type="FunFam" id="3.40.50.1000:FF:000092">
    <property type="entry name" value="copper-transporting ATPase 1 isoform X2"/>
    <property type="match status" value="1"/>
</dbReference>
<comment type="caution">
    <text evidence="3">The sequence shown here is derived from an EMBL/GenBank/DDBJ whole genome shotgun (WGS) entry which is preliminary data.</text>
</comment>
<dbReference type="GO" id="GO:0060003">
    <property type="term" value="P:copper ion export"/>
    <property type="evidence" value="ECO:0007669"/>
    <property type="project" value="TreeGrafter"/>
</dbReference>
<dbReference type="SUPFAM" id="SSF56784">
    <property type="entry name" value="HAD-like"/>
    <property type="match status" value="1"/>
</dbReference>
<keyword evidence="2" id="KW-0472">Membrane</keyword>
<dbReference type="InterPro" id="IPR023214">
    <property type="entry name" value="HAD_sf"/>
</dbReference>
<keyword evidence="1" id="KW-1278">Translocase</keyword>
<dbReference type="GO" id="GO:0005802">
    <property type="term" value="C:trans-Golgi network"/>
    <property type="evidence" value="ECO:0007669"/>
    <property type="project" value="TreeGrafter"/>
</dbReference>
<dbReference type="Gene3D" id="3.40.50.1000">
    <property type="entry name" value="HAD superfamily/HAD-like"/>
    <property type="match status" value="1"/>
</dbReference>
<protein>
    <submittedName>
        <fullName evidence="3">ATP7B ATPase</fullName>
    </submittedName>
</protein>
<dbReference type="OrthoDB" id="432719at2759"/>
<evidence type="ECO:0000313" key="4">
    <source>
        <dbReference type="Proteomes" id="UP000562322"/>
    </source>
</evidence>
<feature type="transmembrane region" description="Helical" evidence="2">
    <location>
        <begin position="120"/>
        <end position="138"/>
    </location>
</feature>
<dbReference type="InterPro" id="IPR001757">
    <property type="entry name" value="P_typ_ATPase"/>
</dbReference>
<organism evidence="3 4">
    <name type="scientific">Alectura lathami</name>
    <name type="common">Australian brush turkey</name>
    <dbReference type="NCBI Taxonomy" id="81907"/>
    <lineage>
        <taxon>Eukaryota</taxon>
        <taxon>Metazoa</taxon>
        <taxon>Chordata</taxon>
        <taxon>Craniata</taxon>
        <taxon>Vertebrata</taxon>
        <taxon>Euteleostomi</taxon>
        <taxon>Archelosauria</taxon>
        <taxon>Archosauria</taxon>
        <taxon>Dinosauria</taxon>
        <taxon>Saurischia</taxon>
        <taxon>Theropoda</taxon>
        <taxon>Coelurosauria</taxon>
        <taxon>Aves</taxon>
        <taxon>Neognathae</taxon>
        <taxon>Galloanserae</taxon>
        <taxon>Galliformes</taxon>
        <taxon>Megapodiidae</taxon>
        <taxon>Alectura</taxon>
    </lineage>
</organism>
<feature type="transmembrane region" description="Helical" evidence="2">
    <location>
        <begin position="92"/>
        <end position="114"/>
    </location>
</feature>
<dbReference type="Proteomes" id="UP000562322">
    <property type="component" value="Unassembled WGS sequence"/>
</dbReference>
<dbReference type="GO" id="GO:0015677">
    <property type="term" value="P:copper ion import"/>
    <property type="evidence" value="ECO:0007669"/>
    <property type="project" value="TreeGrafter"/>
</dbReference>
<dbReference type="PRINTS" id="PR00120">
    <property type="entry name" value="HATPASE"/>
</dbReference>
<keyword evidence="2" id="KW-0812">Transmembrane</keyword>
<evidence type="ECO:0000256" key="2">
    <source>
        <dbReference type="SAM" id="Phobius"/>
    </source>
</evidence>
<sequence>VGIKKVFAEVLPSHKVAKVQELQNERRKVAMVGDGVNDSPALARADVGIAIGTGTDVAIEAADVVLIRNDLLDVVASIHLSKRIVRRIRINLILALIYNLLGIPIAAGVFMPVGLVLQPWMGSAAMAASSVSVVLSSLQLK</sequence>
<feature type="non-terminal residue" evidence="3">
    <location>
        <position position="141"/>
    </location>
</feature>
<dbReference type="PANTHER" id="PTHR43520:SF29">
    <property type="entry name" value="COPPER-TRANSPORTING ATPASE 1"/>
    <property type="match status" value="1"/>
</dbReference>
<dbReference type="GO" id="GO:0005886">
    <property type="term" value="C:plasma membrane"/>
    <property type="evidence" value="ECO:0007669"/>
    <property type="project" value="TreeGrafter"/>
</dbReference>
<dbReference type="GO" id="GO:0005507">
    <property type="term" value="F:copper ion binding"/>
    <property type="evidence" value="ECO:0007669"/>
    <property type="project" value="TreeGrafter"/>
</dbReference>
<keyword evidence="2" id="KW-1133">Transmembrane helix</keyword>
<dbReference type="InterPro" id="IPR036412">
    <property type="entry name" value="HAD-like_sf"/>
</dbReference>
<dbReference type="GO" id="GO:0006878">
    <property type="term" value="P:intracellular copper ion homeostasis"/>
    <property type="evidence" value="ECO:0007669"/>
    <property type="project" value="TreeGrafter"/>
</dbReference>
<dbReference type="GO" id="GO:0016887">
    <property type="term" value="F:ATP hydrolysis activity"/>
    <property type="evidence" value="ECO:0007669"/>
    <property type="project" value="InterPro"/>
</dbReference>
<dbReference type="Pfam" id="PF00702">
    <property type="entry name" value="Hydrolase"/>
    <property type="match status" value="1"/>
</dbReference>
<dbReference type="NCBIfam" id="TIGR01494">
    <property type="entry name" value="ATPase_P-type"/>
    <property type="match status" value="1"/>
</dbReference>
<proteinExistence type="predicted"/>